<dbReference type="Proteomes" id="UP001371456">
    <property type="component" value="Unassembled WGS sequence"/>
</dbReference>
<comment type="caution">
    <text evidence="2">The sequence shown here is derived from an EMBL/GenBank/DDBJ whole genome shotgun (WGS) entry which is preliminary data.</text>
</comment>
<keyword evidence="3" id="KW-1185">Reference proteome</keyword>
<dbReference type="EMBL" id="JBANQN010000004">
    <property type="protein sequence ID" value="KAK6791050.1"/>
    <property type="molecule type" value="Genomic_DNA"/>
</dbReference>
<dbReference type="InterPro" id="IPR027417">
    <property type="entry name" value="P-loop_NTPase"/>
</dbReference>
<evidence type="ECO:0000313" key="2">
    <source>
        <dbReference type="EMBL" id="KAK6791050.1"/>
    </source>
</evidence>
<dbReference type="SUPFAM" id="SSF52540">
    <property type="entry name" value="P-loop containing nucleoside triphosphate hydrolases"/>
    <property type="match status" value="1"/>
</dbReference>
<gene>
    <name evidence="2" type="ORF">RDI58_010131</name>
</gene>
<dbReference type="AlphaFoldDB" id="A0AAN8YFP4"/>
<protein>
    <recommendedName>
        <fullName evidence="1">NB-ARC domain-containing protein</fullName>
    </recommendedName>
</protein>
<sequence length="90" mass="9854">MDTPRKQVMEIVSHYADQVLELSGDSLIGTFSISYPMLSDKLEDDIVQVVDDDLKIIVKRLIGPPSNLYIVTISGIGGIGKTTLAKKAYD</sequence>
<dbReference type="Pfam" id="PF00931">
    <property type="entry name" value="NB-ARC"/>
    <property type="match status" value="1"/>
</dbReference>
<proteinExistence type="predicted"/>
<evidence type="ECO:0000259" key="1">
    <source>
        <dbReference type="Pfam" id="PF00931"/>
    </source>
</evidence>
<reference evidence="2 3" key="1">
    <citation type="submission" date="2024-02" db="EMBL/GenBank/DDBJ databases">
        <title>de novo genome assembly of Solanum bulbocastanum strain 11H21.</title>
        <authorList>
            <person name="Hosaka A.J."/>
        </authorList>
    </citation>
    <scope>NUCLEOTIDE SEQUENCE [LARGE SCALE GENOMIC DNA]</scope>
    <source>
        <tissue evidence="2">Young leaves</tissue>
    </source>
</reference>
<evidence type="ECO:0000313" key="3">
    <source>
        <dbReference type="Proteomes" id="UP001371456"/>
    </source>
</evidence>
<name>A0AAN8YFP4_SOLBU</name>
<organism evidence="2 3">
    <name type="scientific">Solanum bulbocastanum</name>
    <name type="common">Wild potato</name>
    <dbReference type="NCBI Taxonomy" id="147425"/>
    <lineage>
        <taxon>Eukaryota</taxon>
        <taxon>Viridiplantae</taxon>
        <taxon>Streptophyta</taxon>
        <taxon>Embryophyta</taxon>
        <taxon>Tracheophyta</taxon>
        <taxon>Spermatophyta</taxon>
        <taxon>Magnoliopsida</taxon>
        <taxon>eudicotyledons</taxon>
        <taxon>Gunneridae</taxon>
        <taxon>Pentapetalae</taxon>
        <taxon>asterids</taxon>
        <taxon>lamiids</taxon>
        <taxon>Solanales</taxon>
        <taxon>Solanaceae</taxon>
        <taxon>Solanoideae</taxon>
        <taxon>Solaneae</taxon>
        <taxon>Solanum</taxon>
    </lineage>
</organism>
<dbReference type="Gene3D" id="3.40.50.300">
    <property type="entry name" value="P-loop containing nucleotide triphosphate hydrolases"/>
    <property type="match status" value="1"/>
</dbReference>
<dbReference type="InterPro" id="IPR002182">
    <property type="entry name" value="NB-ARC"/>
</dbReference>
<accession>A0AAN8YFP4</accession>
<feature type="domain" description="NB-ARC" evidence="1">
    <location>
        <begin position="52"/>
        <end position="89"/>
    </location>
</feature>